<accession>A0A9P0EB67</accession>
<feature type="compositionally biased region" description="Basic residues" evidence="1">
    <location>
        <begin position="289"/>
        <end position="298"/>
    </location>
</feature>
<dbReference type="EMBL" id="OV725078">
    <property type="protein sequence ID" value="CAH1393233.1"/>
    <property type="molecule type" value="Genomic_DNA"/>
</dbReference>
<feature type="region of interest" description="Disordered" evidence="1">
    <location>
        <begin position="154"/>
        <end position="213"/>
    </location>
</feature>
<evidence type="ECO:0000256" key="1">
    <source>
        <dbReference type="SAM" id="MobiDB-lite"/>
    </source>
</evidence>
<feature type="compositionally biased region" description="Polar residues" evidence="1">
    <location>
        <begin position="67"/>
        <end position="83"/>
    </location>
</feature>
<feature type="compositionally biased region" description="Basic and acidic residues" evidence="1">
    <location>
        <begin position="253"/>
        <end position="265"/>
    </location>
</feature>
<gene>
    <name evidence="2" type="ORF">NEZAVI_LOCUS3935</name>
</gene>
<dbReference type="OrthoDB" id="10640607at2759"/>
<organism evidence="2 3">
    <name type="scientific">Nezara viridula</name>
    <name type="common">Southern green stink bug</name>
    <name type="synonym">Cimex viridulus</name>
    <dbReference type="NCBI Taxonomy" id="85310"/>
    <lineage>
        <taxon>Eukaryota</taxon>
        <taxon>Metazoa</taxon>
        <taxon>Ecdysozoa</taxon>
        <taxon>Arthropoda</taxon>
        <taxon>Hexapoda</taxon>
        <taxon>Insecta</taxon>
        <taxon>Pterygota</taxon>
        <taxon>Neoptera</taxon>
        <taxon>Paraneoptera</taxon>
        <taxon>Hemiptera</taxon>
        <taxon>Heteroptera</taxon>
        <taxon>Panheteroptera</taxon>
        <taxon>Pentatomomorpha</taxon>
        <taxon>Pentatomoidea</taxon>
        <taxon>Pentatomidae</taxon>
        <taxon>Pentatominae</taxon>
        <taxon>Nezara</taxon>
    </lineage>
</organism>
<protein>
    <submittedName>
        <fullName evidence="2">Uncharacterized protein</fullName>
    </submittedName>
</protein>
<feature type="compositionally biased region" description="Polar residues" evidence="1">
    <location>
        <begin position="172"/>
        <end position="184"/>
    </location>
</feature>
<sequence length="391" mass="44257">MEEELFKKKFEDLSEEEKTEHPLLFIDDNNTLSNEDYNEEEKLKCDEGDCKYDKVKAIEGAFDELSNARQKSDNGPNQMSGTFGDSVGENIEKLFEENLSLIKANTSISMEEEISDIIEISDNESSKLDEADSVRDYKNSFEAIAEVYSISSDVPETKERRSEGLQVRWEKTQSLVIPNHSTPNIGEEMPHSNTGDKSGVEKNYGARARPSRLSMFLNERNELSADRTKYTSEDYNKITVKRNLSQVGSKLLHSNDDPDEIKKIESDDEENKFDEAVGGSVDGQYRSQKSARKVKGKSLLKSQVRWGSAKFLTPDPSASKLKSKCQSASDSKQDKKNKEGKTKKSRFSCFIRCFKPKNIHNDENDPDDHDDAHNITSMPRAAIRGLISGRY</sequence>
<feature type="compositionally biased region" description="Basic and acidic residues" evidence="1">
    <location>
        <begin position="331"/>
        <end position="342"/>
    </location>
</feature>
<evidence type="ECO:0000313" key="2">
    <source>
        <dbReference type="EMBL" id="CAH1393233.1"/>
    </source>
</evidence>
<dbReference type="AlphaFoldDB" id="A0A9P0EB67"/>
<keyword evidence="3" id="KW-1185">Reference proteome</keyword>
<dbReference type="Proteomes" id="UP001152798">
    <property type="component" value="Chromosome 2"/>
</dbReference>
<reference evidence="2" key="1">
    <citation type="submission" date="2022-01" db="EMBL/GenBank/DDBJ databases">
        <authorList>
            <person name="King R."/>
        </authorList>
    </citation>
    <scope>NUCLEOTIDE SEQUENCE</scope>
</reference>
<proteinExistence type="predicted"/>
<feature type="region of interest" description="Disordered" evidence="1">
    <location>
        <begin position="357"/>
        <end position="391"/>
    </location>
</feature>
<feature type="region of interest" description="Disordered" evidence="1">
    <location>
        <begin position="246"/>
        <end position="344"/>
    </location>
</feature>
<evidence type="ECO:0000313" key="3">
    <source>
        <dbReference type="Proteomes" id="UP001152798"/>
    </source>
</evidence>
<name>A0A9P0EB67_NEZVI</name>
<feature type="region of interest" description="Disordered" evidence="1">
    <location>
        <begin position="66"/>
        <end position="86"/>
    </location>
</feature>
<feature type="compositionally biased region" description="Basic and acidic residues" evidence="1">
    <location>
        <begin position="155"/>
        <end position="171"/>
    </location>
</feature>